<evidence type="ECO:0000313" key="2">
    <source>
        <dbReference type="EMBL" id="GES13373.1"/>
    </source>
</evidence>
<dbReference type="OrthoDB" id="5190768at2"/>
<name>A0A5M3X3G2_9ACTN</name>
<proteinExistence type="predicted"/>
<feature type="region of interest" description="Disordered" evidence="1">
    <location>
        <begin position="1"/>
        <end position="23"/>
    </location>
</feature>
<sequence>MTIPQCTNPTTLISGEVTPGGTANNVTLTVDGVRYTPPTGTCHTNSAFYDNPFNWGMPKALPGGRRGLRHLRPRGMFLSG</sequence>
<organism evidence="2 3">
    <name type="scientific">Acrocarpospora macrocephala</name>
    <dbReference type="NCBI Taxonomy" id="150177"/>
    <lineage>
        <taxon>Bacteria</taxon>
        <taxon>Bacillati</taxon>
        <taxon>Actinomycetota</taxon>
        <taxon>Actinomycetes</taxon>
        <taxon>Streptosporangiales</taxon>
        <taxon>Streptosporangiaceae</taxon>
        <taxon>Acrocarpospora</taxon>
    </lineage>
</organism>
<dbReference type="RefSeq" id="WP_155358634.1">
    <property type="nucleotide sequence ID" value="NZ_BAAAHL010000042.1"/>
</dbReference>
<keyword evidence="3" id="KW-1185">Reference proteome</keyword>
<dbReference type="EMBL" id="BLAE01000046">
    <property type="protein sequence ID" value="GES13373.1"/>
    <property type="molecule type" value="Genomic_DNA"/>
</dbReference>
<feature type="compositionally biased region" description="Polar residues" evidence="1">
    <location>
        <begin position="1"/>
        <end position="13"/>
    </location>
</feature>
<gene>
    <name evidence="2" type="ORF">Amac_069700</name>
</gene>
<accession>A0A5M3X3G2</accession>
<dbReference type="AlphaFoldDB" id="A0A5M3X3G2"/>
<protein>
    <submittedName>
        <fullName evidence="2">Uncharacterized protein</fullName>
    </submittedName>
</protein>
<dbReference type="Proteomes" id="UP000331127">
    <property type="component" value="Unassembled WGS sequence"/>
</dbReference>
<reference evidence="2 3" key="1">
    <citation type="submission" date="2019-10" db="EMBL/GenBank/DDBJ databases">
        <title>Whole genome shotgun sequence of Acrocarpospora macrocephala NBRC 16266.</title>
        <authorList>
            <person name="Ichikawa N."/>
            <person name="Kimura A."/>
            <person name="Kitahashi Y."/>
            <person name="Komaki H."/>
            <person name="Oguchi A."/>
        </authorList>
    </citation>
    <scope>NUCLEOTIDE SEQUENCE [LARGE SCALE GENOMIC DNA]</scope>
    <source>
        <strain evidence="2 3">NBRC 16266</strain>
    </source>
</reference>
<evidence type="ECO:0000313" key="3">
    <source>
        <dbReference type="Proteomes" id="UP000331127"/>
    </source>
</evidence>
<comment type="caution">
    <text evidence="2">The sequence shown here is derived from an EMBL/GenBank/DDBJ whole genome shotgun (WGS) entry which is preliminary data.</text>
</comment>
<evidence type="ECO:0000256" key="1">
    <source>
        <dbReference type="SAM" id="MobiDB-lite"/>
    </source>
</evidence>